<evidence type="ECO:0000313" key="2">
    <source>
        <dbReference type="Proteomes" id="UP001078443"/>
    </source>
</evidence>
<dbReference type="EMBL" id="JAPQER010000001">
    <property type="protein sequence ID" value="MCY6482821.1"/>
    <property type="molecule type" value="Genomic_DNA"/>
</dbReference>
<organism evidence="1 2">
    <name type="scientific">Clostridium aestuarii</name>
    <dbReference type="NCBI Taxonomy" id="338193"/>
    <lineage>
        <taxon>Bacteria</taxon>
        <taxon>Bacillati</taxon>
        <taxon>Bacillota</taxon>
        <taxon>Clostridia</taxon>
        <taxon>Eubacteriales</taxon>
        <taxon>Clostridiaceae</taxon>
        <taxon>Clostridium</taxon>
    </lineage>
</organism>
<reference evidence="1" key="1">
    <citation type="submission" date="2022-12" db="EMBL/GenBank/DDBJ databases">
        <authorList>
            <person name="Wang J."/>
        </authorList>
    </citation>
    <scope>NUCLEOTIDE SEQUENCE</scope>
    <source>
        <strain evidence="1">HY-45-18</strain>
    </source>
</reference>
<dbReference type="Proteomes" id="UP001078443">
    <property type="component" value="Unassembled WGS sequence"/>
</dbReference>
<protein>
    <submittedName>
        <fullName evidence="1">Uncharacterized protein</fullName>
    </submittedName>
</protein>
<sequence>MGKRDISVEVNYPEGEENLKELEKRKARIVVDILREKYGDIVLEEFINSMREKREDYS</sequence>
<proteinExistence type="predicted"/>
<accession>A0ABT4CV29</accession>
<comment type="caution">
    <text evidence="1">The sequence shown here is derived from an EMBL/GenBank/DDBJ whole genome shotgun (WGS) entry which is preliminary data.</text>
</comment>
<keyword evidence="2" id="KW-1185">Reference proteome</keyword>
<dbReference type="RefSeq" id="WP_268039087.1">
    <property type="nucleotide sequence ID" value="NZ_JAPQER010000001.1"/>
</dbReference>
<evidence type="ECO:0000313" key="1">
    <source>
        <dbReference type="EMBL" id="MCY6482821.1"/>
    </source>
</evidence>
<name>A0ABT4CV29_9CLOT</name>
<gene>
    <name evidence="1" type="ORF">OW763_00415</name>
</gene>